<dbReference type="EMBL" id="JAIWYP010000003">
    <property type="protein sequence ID" value="KAH3854621.1"/>
    <property type="molecule type" value="Genomic_DNA"/>
</dbReference>
<feature type="region of interest" description="Disordered" evidence="1">
    <location>
        <begin position="1"/>
        <end position="26"/>
    </location>
</feature>
<organism evidence="2 3">
    <name type="scientific">Dreissena polymorpha</name>
    <name type="common">Zebra mussel</name>
    <name type="synonym">Mytilus polymorpha</name>
    <dbReference type="NCBI Taxonomy" id="45954"/>
    <lineage>
        <taxon>Eukaryota</taxon>
        <taxon>Metazoa</taxon>
        <taxon>Spiralia</taxon>
        <taxon>Lophotrochozoa</taxon>
        <taxon>Mollusca</taxon>
        <taxon>Bivalvia</taxon>
        <taxon>Autobranchia</taxon>
        <taxon>Heteroconchia</taxon>
        <taxon>Euheterodonta</taxon>
        <taxon>Imparidentia</taxon>
        <taxon>Neoheterodontei</taxon>
        <taxon>Myida</taxon>
        <taxon>Dreissenoidea</taxon>
        <taxon>Dreissenidae</taxon>
        <taxon>Dreissena</taxon>
    </lineage>
</organism>
<keyword evidence="3" id="KW-1185">Reference proteome</keyword>
<evidence type="ECO:0000313" key="3">
    <source>
        <dbReference type="Proteomes" id="UP000828390"/>
    </source>
</evidence>
<sequence length="98" mass="11302">MARPMEIAERQSKAMRNNESQNHDNVNKLRFTLRNHSTQSWYMSRAKSNQDARTENINSTAFAETVEVNIHINRSALLKERNVDIAINLITSKLCAEN</sequence>
<protein>
    <submittedName>
        <fullName evidence="2">Uncharacterized protein</fullName>
    </submittedName>
</protein>
<accession>A0A9D4LCR8</accession>
<reference evidence="2" key="1">
    <citation type="journal article" date="2019" name="bioRxiv">
        <title>The Genome of the Zebra Mussel, Dreissena polymorpha: A Resource for Invasive Species Research.</title>
        <authorList>
            <person name="McCartney M.A."/>
            <person name="Auch B."/>
            <person name="Kono T."/>
            <person name="Mallez S."/>
            <person name="Zhang Y."/>
            <person name="Obille A."/>
            <person name="Becker A."/>
            <person name="Abrahante J.E."/>
            <person name="Garbe J."/>
            <person name="Badalamenti J.P."/>
            <person name="Herman A."/>
            <person name="Mangelson H."/>
            <person name="Liachko I."/>
            <person name="Sullivan S."/>
            <person name="Sone E.D."/>
            <person name="Koren S."/>
            <person name="Silverstein K.A.T."/>
            <person name="Beckman K.B."/>
            <person name="Gohl D.M."/>
        </authorList>
    </citation>
    <scope>NUCLEOTIDE SEQUENCE</scope>
    <source>
        <strain evidence="2">Duluth1</strain>
        <tissue evidence="2">Whole animal</tissue>
    </source>
</reference>
<comment type="caution">
    <text evidence="2">The sequence shown here is derived from an EMBL/GenBank/DDBJ whole genome shotgun (WGS) entry which is preliminary data.</text>
</comment>
<dbReference type="AlphaFoldDB" id="A0A9D4LCR8"/>
<reference evidence="2" key="2">
    <citation type="submission" date="2020-11" db="EMBL/GenBank/DDBJ databases">
        <authorList>
            <person name="McCartney M.A."/>
            <person name="Auch B."/>
            <person name="Kono T."/>
            <person name="Mallez S."/>
            <person name="Becker A."/>
            <person name="Gohl D.M."/>
            <person name="Silverstein K.A.T."/>
            <person name="Koren S."/>
            <person name="Bechman K.B."/>
            <person name="Herman A."/>
            <person name="Abrahante J.E."/>
            <person name="Garbe J."/>
        </authorList>
    </citation>
    <scope>NUCLEOTIDE SEQUENCE</scope>
    <source>
        <strain evidence="2">Duluth1</strain>
        <tissue evidence="2">Whole animal</tissue>
    </source>
</reference>
<evidence type="ECO:0000256" key="1">
    <source>
        <dbReference type="SAM" id="MobiDB-lite"/>
    </source>
</evidence>
<feature type="compositionally biased region" description="Basic and acidic residues" evidence="1">
    <location>
        <begin position="1"/>
        <end position="12"/>
    </location>
</feature>
<dbReference type="Proteomes" id="UP000828390">
    <property type="component" value="Unassembled WGS sequence"/>
</dbReference>
<name>A0A9D4LCR8_DREPO</name>
<evidence type="ECO:0000313" key="2">
    <source>
        <dbReference type="EMBL" id="KAH3854621.1"/>
    </source>
</evidence>
<gene>
    <name evidence="2" type="ORF">DPMN_097166</name>
</gene>
<proteinExistence type="predicted"/>